<organism evidence="9 10">
    <name type="scientific">Paenibacillus harenae</name>
    <dbReference type="NCBI Taxonomy" id="306543"/>
    <lineage>
        <taxon>Bacteria</taxon>
        <taxon>Bacillati</taxon>
        <taxon>Bacillota</taxon>
        <taxon>Bacilli</taxon>
        <taxon>Bacillales</taxon>
        <taxon>Paenibacillaceae</taxon>
        <taxon>Paenibacillus</taxon>
    </lineage>
</organism>
<evidence type="ECO:0000256" key="8">
    <source>
        <dbReference type="SAM" id="Phobius"/>
    </source>
</evidence>
<feature type="transmembrane region" description="Helical" evidence="8">
    <location>
        <begin position="312"/>
        <end position="332"/>
    </location>
</feature>
<keyword evidence="4" id="KW-1003">Cell membrane</keyword>
<dbReference type="Proteomes" id="UP001229346">
    <property type="component" value="Unassembled WGS sequence"/>
</dbReference>
<protein>
    <submittedName>
        <fullName evidence="9">Iron complex transport system permease protein</fullName>
    </submittedName>
</protein>
<comment type="subcellular location">
    <subcellularLocation>
        <location evidence="1">Cell membrane</location>
        <topology evidence="1">Multi-pass membrane protein</topology>
    </subcellularLocation>
</comment>
<dbReference type="PANTHER" id="PTHR30472">
    <property type="entry name" value="FERRIC ENTEROBACTIN TRANSPORT SYSTEM PERMEASE PROTEIN"/>
    <property type="match status" value="1"/>
</dbReference>
<dbReference type="Gene3D" id="1.10.3470.10">
    <property type="entry name" value="ABC transporter involved in vitamin B12 uptake, BtuC"/>
    <property type="match status" value="1"/>
</dbReference>
<dbReference type="EMBL" id="JAUSSU010000020">
    <property type="protein sequence ID" value="MDQ0116517.1"/>
    <property type="molecule type" value="Genomic_DNA"/>
</dbReference>
<dbReference type="SUPFAM" id="SSF81345">
    <property type="entry name" value="ABC transporter involved in vitamin B12 uptake, BtuC"/>
    <property type="match status" value="1"/>
</dbReference>
<accession>A0ABT9UB93</accession>
<proteinExistence type="inferred from homology"/>
<keyword evidence="5 8" id="KW-0812">Transmembrane</keyword>
<dbReference type="RefSeq" id="WP_307208580.1">
    <property type="nucleotide sequence ID" value="NZ_JAUSSU010000020.1"/>
</dbReference>
<evidence type="ECO:0000256" key="1">
    <source>
        <dbReference type="ARBA" id="ARBA00004651"/>
    </source>
</evidence>
<keyword evidence="10" id="KW-1185">Reference proteome</keyword>
<gene>
    <name evidence="9" type="ORF">J2T15_005998</name>
</gene>
<evidence type="ECO:0000313" key="9">
    <source>
        <dbReference type="EMBL" id="MDQ0116517.1"/>
    </source>
</evidence>
<dbReference type="InterPro" id="IPR000522">
    <property type="entry name" value="ABC_transptr_permease_BtuC"/>
</dbReference>
<feature type="transmembrane region" description="Helical" evidence="8">
    <location>
        <begin position="203"/>
        <end position="222"/>
    </location>
</feature>
<feature type="transmembrane region" description="Helical" evidence="8">
    <location>
        <begin position="70"/>
        <end position="88"/>
    </location>
</feature>
<evidence type="ECO:0000256" key="6">
    <source>
        <dbReference type="ARBA" id="ARBA00022989"/>
    </source>
</evidence>
<evidence type="ECO:0000256" key="7">
    <source>
        <dbReference type="ARBA" id="ARBA00023136"/>
    </source>
</evidence>
<dbReference type="PANTHER" id="PTHR30472:SF25">
    <property type="entry name" value="ABC TRANSPORTER PERMEASE PROTEIN MJ0876-RELATED"/>
    <property type="match status" value="1"/>
</dbReference>
<feature type="transmembrane region" description="Helical" evidence="8">
    <location>
        <begin position="125"/>
        <end position="143"/>
    </location>
</feature>
<reference evidence="9 10" key="1">
    <citation type="submission" date="2023-07" db="EMBL/GenBank/DDBJ databases">
        <title>Sorghum-associated microbial communities from plants grown in Nebraska, USA.</title>
        <authorList>
            <person name="Schachtman D."/>
        </authorList>
    </citation>
    <scope>NUCLEOTIDE SEQUENCE [LARGE SCALE GENOMIC DNA]</scope>
    <source>
        <strain evidence="9 10">CC482</strain>
    </source>
</reference>
<feature type="transmembrane region" description="Helical" evidence="8">
    <location>
        <begin position="155"/>
        <end position="175"/>
    </location>
</feature>
<feature type="transmembrane region" description="Helical" evidence="8">
    <location>
        <begin position="243"/>
        <end position="265"/>
    </location>
</feature>
<evidence type="ECO:0000256" key="5">
    <source>
        <dbReference type="ARBA" id="ARBA00022692"/>
    </source>
</evidence>
<dbReference type="Pfam" id="PF01032">
    <property type="entry name" value="FecCD"/>
    <property type="match status" value="1"/>
</dbReference>
<keyword evidence="6 8" id="KW-1133">Transmembrane helix</keyword>
<comment type="caution">
    <text evidence="9">The sequence shown here is derived from an EMBL/GenBank/DDBJ whole genome shotgun (WGS) entry which is preliminary data.</text>
</comment>
<evidence type="ECO:0000256" key="3">
    <source>
        <dbReference type="ARBA" id="ARBA00022448"/>
    </source>
</evidence>
<keyword evidence="3" id="KW-0813">Transport</keyword>
<evidence type="ECO:0000256" key="4">
    <source>
        <dbReference type="ARBA" id="ARBA00022475"/>
    </source>
</evidence>
<evidence type="ECO:0000256" key="2">
    <source>
        <dbReference type="ARBA" id="ARBA00007935"/>
    </source>
</evidence>
<keyword evidence="7 8" id="KW-0472">Membrane</keyword>
<sequence>MMNKPHSALAGRRILLPAFILFFVLAGVFAVSMKFGTPTMTMHGLFDVLLTGGGEELGRMIVREIRLPRFLLGLLVGAMLAASGTLMQGAMNNRLAGPELLGISAGASLTMASITVFHMPIAFQFHPLFGLAGGLAGGAVVVLSSRGSKGATGMLLMGMSVTAILNGLLIVLIALGTSNDVNLLYTYLLGSLANRSWEHVDRMLPWFLVMLPVAMFFTRAINLLQLGDDTASGLGLKVDRTRIVILIVCAGLVAISVAQCGPIGYISLLAPHLTRLFLRSSDARLVLPLSALCGAVMLTAADQIARLLLSPLEIPVGVWTTLVGGSLFLIFLQRHRGGSIHG</sequence>
<evidence type="ECO:0000313" key="10">
    <source>
        <dbReference type="Proteomes" id="UP001229346"/>
    </source>
</evidence>
<dbReference type="InterPro" id="IPR037294">
    <property type="entry name" value="ABC_BtuC-like"/>
</dbReference>
<comment type="similarity">
    <text evidence="2">Belongs to the binding-protein-dependent transport system permease family. FecCD subfamily.</text>
</comment>
<name>A0ABT9UB93_PAEHA</name>
<dbReference type="CDD" id="cd06550">
    <property type="entry name" value="TM_ABC_iron-siderophores_like"/>
    <property type="match status" value="1"/>
</dbReference>